<proteinExistence type="predicted"/>
<keyword evidence="1" id="KW-0812">Transmembrane</keyword>
<dbReference type="GeneID" id="62874462"/>
<sequence length="147" mass="15982">MTRDRSRRSLLADDSWRYAIVGGLASLPFTTVTYWQTGSEIGLLPVVFGGLVAGYLYEGPSAVRSRVGFRAGLIGLLPALWMLVDILWFVHVELGGPVVSRVLQTVLAIVAVVTMFVFAGLAAMIGSRIGDWLSKKVGRYRPSVVAR</sequence>
<evidence type="ECO:0000313" key="3">
    <source>
        <dbReference type="Proteomes" id="UP000637819"/>
    </source>
</evidence>
<feature type="transmembrane region" description="Helical" evidence="1">
    <location>
        <begin position="102"/>
        <end position="126"/>
    </location>
</feature>
<feature type="transmembrane region" description="Helical" evidence="1">
    <location>
        <begin position="41"/>
        <end position="57"/>
    </location>
</feature>
<keyword evidence="1" id="KW-0472">Membrane</keyword>
<reference evidence="2 3" key="1">
    <citation type="submission" date="2021-01" db="EMBL/GenBank/DDBJ databases">
        <title>Genome Sequence and Methylation Pattern of Haloterrigena salifodinae BOL5-1, An Extremely Halophilic Archaeon from a Bolivian Salt Mine.</title>
        <authorList>
            <person name="DasSarma P."/>
            <person name="Anton B.P."/>
            <person name="DasSarma S.L."/>
            <person name="von Ehrenheim H.A.L."/>
            <person name="Martinez F.L."/>
            <person name="Guzman D."/>
            <person name="Roberts R.J."/>
            <person name="DasSarma S."/>
        </authorList>
    </citation>
    <scope>NUCLEOTIDE SEQUENCE [LARGE SCALE GENOMIC DNA]</scope>
    <source>
        <strain evidence="2 3">BOL5-1</strain>
    </source>
</reference>
<feature type="transmembrane region" description="Helical" evidence="1">
    <location>
        <begin position="69"/>
        <end position="90"/>
    </location>
</feature>
<dbReference type="InterPro" id="IPR040493">
    <property type="entry name" value="DUF5518"/>
</dbReference>
<dbReference type="Proteomes" id="UP000637819">
    <property type="component" value="Chromosome"/>
</dbReference>
<dbReference type="Pfam" id="PF17647">
    <property type="entry name" value="DUF5518"/>
    <property type="match status" value="1"/>
</dbReference>
<dbReference type="RefSeq" id="WP_204748577.1">
    <property type="nucleotide sequence ID" value="NZ_CP069188.1"/>
</dbReference>
<dbReference type="KEGG" id="hsal:JMJ58_05020"/>
<protein>
    <submittedName>
        <fullName evidence="2">DUF5518 domain-containing protein</fullName>
    </submittedName>
</protein>
<accession>A0A8T8E3C5</accession>
<name>A0A8T8E3C5_9EURY</name>
<organism evidence="2 3">
    <name type="scientific">Haloterrigena salifodinae</name>
    <dbReference type="NCBI Taxonomy" id="2675099"/>
    <lineage>
        <taxon>Archaea</taxon>
        <taxon>Methanobacteriati</taxon>
        <taxon>Methanobacteriota</taxon>
        <taxon>Stenosarchaea group</taxon>
        <taxon>Halobacteria</taxon>
        <taxon>Halobacteriales</taxon>
        <taxon>Natrialbaceae</taxon>
        <taxon>Haloterrigena</taxon>
    </lineage>
</organism>
<evidence type="ECO:0000313" key="2">
    <source>
        <dbReference type="EMBL" id="QRV16258.1"/>
    </source>
</evidence>
<gene>
    <name evidence="2" type="ORF">JMJ58_05020</name>
</gene>
<feature type="transmembrane region" description="Helical" evidence="1">
    <location>
        <begin position="16"/>
        <end position="35"/>
    </location>
</feature>
<keyword evidence="1" id="KW-1133">Transmembrane helix</keyword>
<dbReference type="EMBL" id="CP069188">
    <property type="protein sequence ID" value="QRV16258.1"/>
    <property type="molecule type" value="Genomic_DNA"/>
</dbReference>
<keyword evidence="3" id="KW-1185">Reference proteome</keyword>
<dbReference type="OrthoDB" id="177437at2157"/>
<evidence type="ECO:0000256" key="1">
    <source>
        <dbReference type="SAM" id="Phobius"/>
    </source>
</evidence>
<dbReference type="AlphaFoldDB" id="A0A8T8E3C5"/>